<dbReference type="EMBL" id="CAKLBY020000154">
    <property type="protein sequence ID" value="CAK7929900.1"/>
    <property type="molecule type" value="Genomic_DNA"/>
</dbReference>
<protein>
    <submittedName>
        <fullName evidence="2">Uncharacterized protein</fullName>
    </submittedName>
</protein>
<organism evidence="2 3">
    <name type="scientific">Peronospora matthiolae</name>
    <dbReference type="NCBI Taxonomy" id="2874970"/>
    <lineage>
        <taxon>Eukaryota</taxon>
        <taxon>Sar</taxon>
        <taxon>Stramenopiles</taxon>
        <taxon>Oomycota</taxon>
        <taxon>Peronosporomycetes</taxon>
        <taxon>Peronosporales</taxon>
        <taxon>Peronosporaceae</taxon>
        <taxon>Peronospora</taxon>
    </lineage>
</organism>
<dbReference type="Proteomes" id="UP001162060">
    <property type="component" value="Unassembled WGS sequence"/>
</dbReference>
<proteinExistence type="predicted"/>
<feature type="compositionally biased region" description="Basic and acidic residues" evidence="1">
    <location>
        <begin position="1"/>
        <end position="19"/>
    </location>
</feature>
<evidence type="ECO:0000256" key="1">
    <source>
        <dbReference type="SAM" id="MobiDB-lite"/>
    </source>
</evidence>
<accession>A0AAV1U5N7</accession>
<reference evidence="2" key="1">
    <citation type="submission" date="2024-01" db="EMBL/GenBank/DDBJ databases">
        <authorList>
            <person name="Webb A."/>
        </authorList>
    </citation>
    <scope>NUCLEOTIDE SEQUENCE</scope>
    <source>
        <strain evidence="2">Pm1</strain>
    </source>
</reference>
<dbReference type="AlphaFoldDB" id="A0AAV1U5N7"/>
<feature type="region of interest" description="Disordered" evidence="1">
    <location>
        <begin position="1"/>
        <end position="44"/>
    </location>
</feature>
<sequence length="44" mass="4970">MLGSEEKEVDYGSDIESKQDAPVYEDDTSRQAPDPFLDVELLTH</sequence>
<gene>
    <name evidence="2" type="ORF">PM001_LOCUS15050</name>
</gene>
<evidence type="ECO:0000313" key="2">
    <source>
        <dbReference type="EMBL" id="CAK7929900.1"/>
    </source>
</evidence>
<comment type="caution">
    <text evidence="2">The sequence shown here is derived from an EMBL/GenBank/DDBJ whole genome shotgun (WGS) entry which is preliminary data.</text>
</comment>
<evidence type="ECO:0000313" key="3">
    <source>
        <dbReference type="Proteomes" id="UP001162060"/>
    </source>
</evidence>
<name>A0AAV1U5N7_9STRA</name>